<evidence type="ECO:0000313" key="2">
    <source>
        <dbReference type="Proteomes" id="UP000603317"/>
    </source>
</evidence>
<reference evidence="2" key="1">
    <citation type="journal article" date="2019" name="Int. J. Syst. Evol. Microbiol.">
        <title>The Global Catalogue of Microorganisms (GCM) 10K type strain sequencing project: providing services to taxonomists for standard genome sequencing and annotation.</title>
        <authorList>
            <consortium name="The Broad Institute Genomics Platform"/>
            <consortium name="The Broad Institute Genome Sequencing Center for Infectious Disease"/>
            <person name="Wu L."/>
            <person name="Ma J."/>
        </authorList>
    </citation>
    <scope>NUCLEOTIDE SEQUENCE [LARGE SCALE GENOMIC DNA]</scope>
    <source>
        <strain evidence="2">CGMCC 1.15297</strain>
    </source>
</reference>
<accession>A0ABQ1FEL7</accession>
<protein>
    <submittedName>
        <fullName evidence="1">Uncharacterized protein</fullName>
    </submittedName>
</protein>
<dbReference type="EMBL" id="BMID01000001">
    <property type="protein sequence ID" value="GGA07261.1"/>
    <property type="molecule type" value="Genomic_DNA"/>
</dbReference>
<comment type="caution">
    <text evidence="1">The sequence shown here is derived from an EMBL/GenBank/DDBJ whole genome shotgun (WGS) entry which is preliminary data.</text>
</comment>
<keyword evidence="2" id="KW-1185">Reference proteome</keyword>
<evidence type="ECO:0000313" key="1">
    <source>
        <dbReference type="EMBL" id="GGA07261.1"/>
    </source>
</evidence>
<sequence>MALMVGGCDYFDCRLYSDNELVDFVLGDAVGRGCQCVHVGGETSIETDPYGIGPFPKQFKHADVRNAAERAESGRTERFVLKSRWGEIPRPEAGEWCGQSIAQPLIVDDTYAFVEFSSGSGTIGIYAFEWRNGAWYEREYVHVGYW</sequence>
<organism evidence="1 2">
    <name type="scientific">Blastomonas marina</name>
    <dbReference type="NCBI Taxonomy" id="1867408"/>
    <lineage>
        <taxon>Bacteria</taxon>
        <taxon>Pseudomonadati</taxon>
        <taxon>Pseudomonadota</taxon>
        <taxon>Alphaproteobacteria</taxon>
        <taxon>Sphingomonadales</taxon>
        <taxon>Sphingomonadaceae</taxon>
        <taxon>Blastomonas</taxon>
    </lineage>
</organism>
<name>A0ABQ1FEL7_9SPHN</name>
<proteinExistence type="predicted"/>
<gene>
    <name evidence="1" type="ORF">GCM10010923_16580</name>
</gene>
<dbReference type="Proteomes" id="UP000603317">
    <property type="component" value="Unassembled WGS sequence"/>
</dbReference>
<dbReference type="RefSeq" id="WP_188642249.1">
    <property type="nucleotide sequence ID" value="NZ_BMID01000001.1"/>
</dbReference>